<proteinExistence type="predicted"/>
<protein>
    <recommendedName>
        <fullName evidence="4">Pali-domain-containing protein</fullName>
    </recommendedName>
</protein>
<gene>
    <name evidence="2" type="ORF">BDN70DRAFT_882166</name>
</gene>
<dbReference type="InterPro" id="IPR051380">
    <property type="entry name" value="pH-response_reg_palI/RIM9"/>
</dbReference>
<reference evidence="2" key="1">
    <citation type="submission" date="2020-11" db="EMBL/GenBank/DDBJ databases">
        <authorList>
            <consortium name="DOE Joint Genome Institute"/>
            <person name="Ahrendt S."/>
            <person name="Riley R."/>
            <person name="Andreopoulos W."/>
            <person name="Labutti K."/>
            <person name="Pangilinan J."/>
            <person name="Ruiz-Duenas F.J."/>
            <person name="Barrasa J.M."/>
            <person name="Sanchez-Garcia M."/>
            <person name="Camarero S."/>
            <person name="Miyauchi S."/>
            <person name="Serrano A."/>
            <person name="Linde D."/>
            <person name="Babiker R."/>
            <person name="Drula E."/>
            <person name="Ayuso-Fernandez I."/>
            <person name="Pacheco R."/>
            <person name="Padilla G."/>
            <person name="Ferreira P."/>
            <person name="Barriuso J."/>
            <person name="Kellner H."/>
            <person name="Castanera R."/>
            <person name="Alfaro M."/>
            <person name="Ramirez L."/>
            <person name="Pisabarro A.G."/>
            <person name="Kuo A."/>
            <person name="Tritt A."/>
            <person name="Lipzen A."/>
            <person name="He G."/>
            <person name="Yan M."/>
            <person name="Ng V."/>
            <person name="Cullen D."/>
            <person name="Martin F."/>
            <person name="Rosso M.-N."/>
            <person name="Henrissat B."/>
            <person name="Hibbett D."/>
            <person name="Martinez A.T."/>
            <person name="Grigoriev I.V."/>
        </authorList>
    </citation>
    <scope>NUCLEOTIDE SEQUENCE</scope>
    <source>
        <strain evidence="2">CIRM-BRFM 674</strain>
    </source>
</reference>
<evidence type="ECO:0000256" key="1">
    <source>
        <dbReference type="SAM" id="Phobius"/>
    </source>
</evidence>
<dbReference type="GO" id="GO:0032153">
    <property type="term" value="C:cell division site"/>
    <property type="evidence" value="ECO:0007669"/>
    <property type="project" value="TreeGrafter"/>
</dbReference>
<keyword evidence="1" id="KW-1133">Transmembrane helix</keyword>
<evidence type="ECO:0000313" key="3">
    <source>
        <dbReference type="Proteomes" id="UP000807469"/>
    </source>
</evidence>
<dbReference type="InterPro" id="IPR009571">
    <property type="entry name" value="SUR7/Rim9-like_fungi"/>
</dbReference>
<feature type="transmembrane region" description="Helical" evidence="1">
    <location>
        <begin position="171"/>
        <end position="190"/>
    </location>
</feature>
<dbReference type="OrthoDB" id="2354757at2759"/>
<dbReference type="GO" id="GO:0005886">
    <property type="term" value="C:plasma membrane"/>
    <property type="evidence" value="ECO:0007669"/>
    <property type="project" value="InterPro"/>
</dbReference>
<keyword evidence="1" id="KW-0812">Transmembrane</keyword>
<dbReference type="PANTHER" id="PTHR28013">
    <property type="entry name" value="PROTEIN DCV1-RELATED"/>
    <property type="match status" value="1"/>
</dbReference>
<keyword evidence="1" id="KW-0472">Membrane</keyword>
<dbReference type="AlphaFoldDB" id="A0A9P5YZ10"/>
<comment type="caution">
    <text evidence="2">The sequence shown here is derived from an EMBL/GenBank/DDBJ whole genome shotgun (WGS) entry which is preliminary data.</text>
</comment>
<evidence type="ECO:0000313" key="2">
    <source>
        <dbReference type="EMBL" id="KAF9476630.1"/>
    </source>
</evidence>
<sequence>MANKVLWMSGSALTFTALLLSILVSISLPFIKGLDIVRIISETPAGQTVHVKMGIWATCLYIDIGATFCGPKGLGYEVGISTFTPIVETQAITATWTRSFIIHPIATAFIFIAFLTTLSIRSTINIVAFGATLFAVLMELIAIIINVAVFAHTQSVANNANINAVAVTSGGFWLSLVSLVLLIGASVAFYTGRRADSKSSEISSYPLQPKKWTYRFQMV</sequence>
<keyword evidence="3" id="KW-1185">Reference proteome</keyword>
<dbReference type="PANTHER" id="PTHR28013:SF4">
    <property type="entry name" value="MARVEL DOMAIN-CONTAINING PROTEIN"/>
    <property type="match status" value="1"/>
</dbReference>
<feature type="transmembrane region" description="Helical" evidence="1">
    <location>
        <begin position="100"/>
        <end position="120"/>
    </location>
</feature>
<feature type="transmembrane region" description="Helical" evidence="1">
    <location>
        <begin position="127"/>
        <end position="151"/>
    </location>
</feature>
<dbReference type="Proteomes" id="UP000807469">
    <property type="component" value="Unassembled WGS sequence"/>
</dbReference>
<dbReference type="Pfam" id="PF06687">
    <property type="entry name" value="SUR7"/>
    <property type="match status" value="1"/>
</dbReference>
<dbReference type="EMBL" id="MU155287">
    <property type="protein sequence ID" value="KAF9476630.1"/>
    <property type="molecule type" value="Genomic_DNA"/>
</dbReference>
<name>A0A9P5YZ10_9AGAR</name>
<evidence type="ECO:0008006" key="4">
    <source>
        <dbReference type="Google" id="ProtNLM"/>
    </source>
</evidence>
<dbReference type="GO" id="GO:0035838">
    <property type="term" value="C:growing cell tip"/>
    <property type="evidence" value="ECO:0007669"/>
    <property type="project" value="TreeGrafter"/>
</dbReference>
<organism evidence="2 3">
    <name type="scientific">Pholiota conissans</name>
    <dbReference type="NCBI Taxonomy" id="109636"/>
    <lineage>
        <taxon>Eukaryota</taxon>
        <taxon>Fungi</taxon>
        <taxon>Dikarya</taxon>
        <taxon>Basidiomycota</taxon>
        <taxon>Agaricomycotina</taxon>
        <taxon>Agaricomycetes</taxon>
        <taxon>Agaricomycetidae</taxon>
        <taxon>Agaricales</taxon>
        <taxon>Agaricineae</taxon>
        <taxon>Strophariaceae</taxon>
        <taxon>Pholiota</taxon>
    </lineage>
</organism>
<accession>A0A9P5YZ10</accession>